<dbReference type="GO" id="GO:0046872">
    <property type="term" value="F:metal ion binding"/>
    <property type="evidence" value="ECO:0007669"/>
    <property type="project" value="UniProtKB-KW"/>
</dbReference>
<keyword evidence="6" id="KW-1185">Reference proteome</keyword>
<evidence type="ECO:0000313" key="5">
    <source>
        <dbReference type="EMBL" id="RZT98996.1"/>
    </source>
</evidence>
<dbReference type="AlphaFoldDB" id="A0A4Q7VR81"/>
<dbReference type="InterPro" id="IPR013658">
    <property type="entry name" value="SGL"/>
</dbReference>
<dbReference type="PRINTS" id="PR01790">
    <property type="entry name" value="SMP30FAMILY"/>
</dbReference>
<dbReference type="Gene3D" id="2.120.10.30">
    <property type="entry name" value="TolB, C-terminal domain"/>
    <property type="match status" value="1"/>
</dbReference>
<dbReference type="PANTHER" id="PTHR47572">
    <property type="entry name" value="LIPOPROTEIN-RELATED"/>
    <property type="match status" value="1"/>
</dbReference>
<dbReference type="GO" id="GO:0016787">
    <property type="term" value="F:hydrolase activity"/>
    <property type="evidence" value="ECO:0007669"/>
    <property type="project" value="UniProtKB-KW"/>
</dbReference>
<evidence type="ECO:0000256" key="1">
    <source>
        <dbReference type="ARBA" id="ARBA00022801"/>
    </source>
</evidence>
<evidence type="ECO:0000259" key="4">
    <source>
        <dbReference type="Pfam" id="PF08450"/>
    </source>
</evidence>
<dbReference type="Proteomes" id="UP000293398">
    <property type="component" value="Unassembled WGS sequence"/>
</dbReference>
<proteinExistence type="predicted"/>
<accession>A0A4Q7VR81</accession>
<reference evidence="5 6" key="1">
    <citation type="submission" date="2019-02" db="EMBL/GenBank/DDBJ databases">
        <title>Genomic Encyclopedia of Type Strains, Phase IV (KMG-IV): sequencing the most valuable type-strain genomes for metagenomic binning, comparative biology and taxonomic classification.</title>
        <authorList>
            <person name="Goeker M."/>
        </authorList>
    </citation>
    <scope>NUCLEOTIDE SEQUENCE [LARGE SCALE GENOMIC DNA]</scope>
    <source>
        <strain evidence="5 6">DSM 23814</strain>
    </source>
</reference>
<name>A0A4Q7VR81_9BURK</name>
<evidence type="ECO:0000256" key="3">
    <source>
        <dbReference type="PIRSR" id="PIRSR605511-2"/>
    </source>
</evidence>
<dbReference type="Pfam" id="PF08450">
    <property type="entry name" value="SGL"/>
    <property type="match status" value="1"/>
</dbReference>
<feature type="binding site" evidence="3">
    <location>
        <position position="238"/>
    </location>
    <ligand>
        <name>a divalent metal cation</name>
        <dbReference type="ChEBI" id="CHEBI:60240"/>
    </ligand>
</feature>
<comment type="caution">
    <text evidence="5">The sequence shown here is derived from an EMBL/GenBank/DDBJ whole genome shotgun (WGS) entry which is preliminary data.</text>
</comment>
<evidence type="ECO:0000313" key="6">
    <source>
        <dbReference type="Proteomes" id="UP000293398"/>
    </source>
</evidence>
<keyword evidence="3" id="KW-0862">Zinc</keyword>
<dbReference type="InterPro" id="IPR011042">
    <property type="entry name" value="6-blade_b-propeller_TolB-like"/>
</dbReference>
<protein>
    <submittedName>
        <fullName evidence="5">Gluconolactonase</fullName>
    </submittedName>
</protein>
<organism evidence="5 6">
    <name type="scientific">Advenella incenata</name>
    <dbReference type="NCBI Taxonomy" id="267800"/>
    <lineage>
        <taxon>Bacteria</taxon>
        <taxon>Pseudomonadati</taxon>
        <taxon>Pseudomonadota</taxon>
        <taxon>Betaproteobacteria</taxon>
        <taxon>Burkholderiales</taxon>
        <taxon>Alcaligenaceae</taxon>
    </lineage>
</organism>
<gene>
    <name evidence="5" type="ORF">EV681_0777</name>
</gene>
<feature type="binding site" evidence="3">
    <location>
        <position position="131"/>
    </location>
    <ligand>
        <name>substrate</name>
    </ligand>
</feature>
<keyword evidence="3" id="KW-0479">Metal-binding</keyword>
<keyword evidence="1" id="KW-0378">Hydrolase</keyword>
<dbReference type="PANTHER" id="PTHR47572:SF4">
    <property type="entry name" value="LACTONASE DRP35"/>
    <property type="match status" value="1"/>
</dbReference>
<feature type="domain" description="SMP-30/Gluconolactonase/LRE-like region" evidence="4">
    <location>
        <begin position="42"/>
        <end position="299"/>
    </location>
</feature>
<comment type="cofactor">
    <cofactor evidence="3">
        <name>Zn(2+)</name>
        <dbReference type="ChEBI" id="CHEBI:29105"/>
    </cofactor>
    <text evidence="3">Binds 1 divalent metal cation per subunit.</text>
</comment>
<feature type="binding site" evidence="3">
    <location>
        <position position="188"/>
    </location>
    <ligand>
        <name>a divalent metal cation</name>
        <dbReference type="ChEBI" id="CHEBI:60240"/>
    </ligand>
</feature>
<dbReference type="InterPro" id="IPR005511">
    <property type="entry name" value="SMP-30"/>
</dbReference>
<sequence>MHAATENPIRYPDPAVIALDPRFHALTLPLAALERLAGGSRWAEGPVWFGDWNCLLWSDVPNNRIMRWDAATGQSQVFRSPSNYANGNTRDRQGRLITCEHLSRRVTRTEPDGRITVLADSYQGKRLNSPNDVVVKSDGSVWFTDPPFGIVGYYQGEQAEQQLPAAIYRIDPVNGQVALVTDAVNGPNGLAFSPDESQLYVVESRAQPRNLLAFDLNADGTGLLGQRVLFDAGEGTPDGFRVDIHGNLWCGWGMGTADLDGVRVFSPQGELLGRIALPERCANLCFGGLHRNRLFMASCTSIYSLFVNTQGCGYLTA</sequence>
<dbReference type="OrthoDB" id="241638at2"/>
<dbReference type="SUPFAM" id="SSF63829">
    <property type="entry name" value="Calcium-dependent phosphotriesterase"/>
    <property type="match status" value="1"/>
</dbReference>
<dbReference type="RefSeq" id="WP_130303312.1">
    <property type="nucleotide sequence ID" value="NZ_SHKO01000001.1"/>
</dbReference>
<dbReference type="InterPro" id="IPR051262">
    <property type="entry name" value="SMP-30/CGR1_Lactonase"/>
</dbReference>
<evidence type="ECO:0000256" key="2">
    <source>
        <dbReference type="PIRSR" id="PIRSR605511-1"/>
    </source>
</evidence>
<feature type="active site" description="Proton donor/acceptor" evidence="2">
    <location>
        <position position="238"/>
    </location>
</feature>
<feature type="binding site" evidence="3">
    <location>
        <position position="44"/>
    </location>
    <ligand>
        <name>a divalent metal cation</name>
        <dbReference type="ChEBI" id="CHEBI:60240"/>
    </ligand>
</feature>
<dbReference type="EMBL" id="SHKO01000001">
    <property type="protein sequence ID" value="RZT98996.1"/>
    <property type="molecule type" value="Genomic_DNA"/>
</dbReference>